<dbReference type="STRING" id="43041.A0A182KAX0"/>
<dbReference type="GO" id="GO:0005634">
    <property type="term" value="C:nucleus"/>
    <property type="evidence" value="ECO:0007669"/>
    <property type="project" value="TreeGrafter"/>
</dbReference>
<dbReference type="GO" id="GO:0016567">
    <property type="term" value="P:protein ubiquitination"/>
    <property type="evidence" value="ECO:0007669"/>
    <property type="project" value="TreeGrafter"/>
</dbReference>
<dbReference type="VEuPathDB" id="VectorBase:ACHR007907"/>
<accession>A0A182KAX0</accession>
<dbReference type="InterPro" id="IPR013083">
    <property type="entry name" value="Znf_RING/FYVE/PHD"/>
</dbReference>
<sequence>MNVACPICHDAFVCSTHAVTTTCGHMFHHNCILQWLERSSTCPQCRNRCNQSELVKMYFHMSSNYEASNAEDNVGSLEEKLDELTLKIRQQEEILKTIEARTVQVTVGQKRMDEGPVEVEDEVPRTQNTLKRDLENRIEECTAGLGERLTNIQRDTSATFSTAMGVLEGTHFSA</sequence>
<dbReference type="Gene3D" id="3.30.40.10">
    <property type="entry name" value="Zinc/RING finger domain, C3HC4 (zinc finger)"/>
    <property type="match status" value="1"/>
</dbReference>
<dbReference type="GO" id="GO:0061630">
    <property type="term" value="F:ubiquitin protein ligase activity"/>
    <property type="evidence" value="ECO:0007669"/>
    <property type="project" value="TreeGrafter"/>
</dbReference>
<evidence type="ECO:0000256" key="4">
    <source>
        <dbReference type="SAM" id="Coils"/>
    </source>
</evidence>
<dbReference type="Pfam" id="PF13639">
    <property type="entry name" value="zf-RING_2"/>
    <property type="match status" value="1"/>
</dbReference>
<keyword evidence="2" id="KW-0862">Zinc</keyword>
<feature type="coiled-coil region" evidence="4">
    <location>
        <begin position="67"/>
        <end position="101"/>
    </location>
</feature>
<dbReference type="SMART" id="SM00184">
    <property type="entry name" value="RING"/>
    <property type="match status" value="1"/>
</dbReference>
<dbReference type="Proteomes" id="UP000075881">
    <property type="component" value="Unassembled WGS sequence"/>
</dbReference>
<evidence type="ECO:0000313" key="6">
    <source>
        <dbReference type="EnsemblMetazoa" id="ACHR007907-PA"/>
    </source>
</evidence>
<dbReference type="PANTHER" id="PTHR46569">
    <property type="entry name" value="E3 UBIQUITIN-PROTEIN LIGASE TRAIP"/>
    <property type="match status" value="1"/>
</dbReference>
<name>A0A182KAX0_9DIPT</name>
<dbReference type="AlphaFoldDB" id="A0A182KAX0"/>
<organism evidence="6 7">
    <name type="scientific">Anopheles christyi</name>
    <dbReference type="NCBI Taxonomy" id="43041"/>
    <lineage>
        <taxon>Eukaryota</taxon>
        <taxon>Metazoa</taxon>
        <taxon>Ecdysozoa</taxon>
        <taxon>Arthropoda</taxon>
        <taxon>Hexapoda</taxon>
        <taxon>Insecta</taxon>
        <taxon>Pterygota</taxon>
        <taxon>Neoptera</taxon>
        <taxon>Endopterygota</taxon>
        <taxon>Diptera</taxon>
        <taxon>Nematocera</taxon>
        <taxon>Culicoidea</taxon>
        <taxon>Culicidae</taxon>
        <taxon>Anophelinae</taxon>
        <taxon>Anopheles</taxon>
    </lineage>
</organism>
<protein>
    <submittedName>
        <fullName evidence="6">RING-type domain-containing protein</fullName>
    </submittedName>
</protein>
<dbReference type="GO" id="GO:0090734">
    <property type="term" value="C:site of DNA damage"/>
    <property type="evidence" value="ECO:0007669"/>
    <property type="project" value="TreeGrafter"/>
</dbReference>
<evidence type="ECO:0000256" key="3">
    <source>
        <dbReference type="PROSITE-ProRule" id="PRU00175"/>
    </source>
</evidence>
<dbReference type="InterPro" id="IPR052639">
    <property type="entry name" value="TRAIP_ubiq-protein_ligase"/>
</dbReference>
<dbReference type="EnsemblMetazoa" id="ACHR007907-RA">
    <property type="protein sequence ID" value="ACHR007907-PA"/>
    <property type="gene ID" value="ACHR007907"/>
</dbReference>
<evidence type="ECO:0000256" key="1">
    <source>
        <dbReference type="ARBA" id="ARBA00022771"/>
    </source>
</evidence>
<keyword evidence="7" id="KW-1185">Reference proteome</keyword>
<dbReference type="PANTHER" id="PTHR46569:SF1">
    <property type="entry name" value="E3 UBIQUITIN-PROTEIN LIGASE RFWD3-RELATED"/>
    <property type="match status" value="1"/>
</dbReference>
<dbReference type="PROSITE" id="PS50089">
    <property type="entry name" value="ZF_RING_2"/>
    <property type="match status" value="1"/>
</dbReference>
<dbReference type="GO" id="GO:0031297">
    <property type="term" value="P:replication fork processing"/>
    <property type="evidence" value="ECO:0007669"/>
    <property type="project" value="TreeGrafter"/>
</dbReference>
<feature type="domain" description="RING-type" evidence="5">
    <location>
        <begin position="5"/>
        <end position="46"/>
    </location>
</feature>
<evidence type="ECO:0000256" key="2">
    <source>
        <dbReference type="ARBA" id="ARBA00022833"/>
    </source>
</evidence>
<dbReference type="GO" id="GO:0008270">
    <property type="term" value="F:zinc ion binding"/>
    <property type="evidence" value="ECO:0007669"/>
    <property type="project" value="UniProtKB-KW"/>
</dbReference>
<evidence type="ECO:0000313" key="7">
    <source>
        <dbReference type="Proteomes" id="UP000075881"/>
    </source>
</evidence>
<reference evidence="7" key="1">
    <citation type="submission" date="2013-03" db="EMBL/GenBank/DDBJ databases">
        <title>The Genome Sequence of Anopheles christyi ACHKN1017.</title>
        <authorList>
            <consortium name="The Broad Institute Genomics Platform"/>
            <person name="Neafsey D.E."/>
            <person name="Besansky N."/>
            <person name="Walker B."/>
            <person name="Young S.K."/>
            <person name="Zeng Q."/>
            <person name="Gargeya S."/>
            <person name="Fitzgerald M."/>
            <person name="Haas B."/>
            <person name="Abouelleil A."/>
            <person name="Allen A.W."/>
            <person name="Alvarado L."/>
            <person name="Arachchi H.M."/>
            <person name="Berlin A.M."/>
            <person name="Chapman S.B."/>
            <person name="Gainer-Dewar J."/>
            <person name="Goldberg J."/>
            <person name="Griggs A."/>
            <person name="Gujja S."/>
            <person name="Hansen M."/>
            <person name="Howarth C."/>
            <person name="Imamovic A."/>
            <person name="Ireland A."/>
            <person name="Larimer J."/>
            <person name="McCowan C."/>
            <person name="Murphy C."/>
            <person name="Pearson M."/>
            <person name="Poon T.W."/>
            <person name="Priest M."/>
            <person name="Roberts A."/>
            <person name="Saif S."/>
            <person name="Shea T."/>
            <person name="Sisk P."/>
            <person name="Sykes S."/>
            <person name="Wortman J."/>
            <person name="Nusbaum C."/>
            <person name="Birren B."/>
        </authorList>
    </citation>
    <scope>NUCLEOTIDE SEQUENCE [LARGE SCALE GENOMIC DNA]</scope>
    <source>
        <strain evidence="7">ACHKN1017</strain>
    </source>
</reference>
<proteinExistence type="predicted"/>
<keyword evidence="1 3" id="KW-0479">Metal-binding</keyword>
<dbReference type="SUPFAM" id="SSF57850">
    <property type="entry name" value="RING/U-box"/>
    <property type="match status" value="1"/>
</dbReference>
<keyword evidence="1 3" id="KW-0863">Zinc-finger</keyword>
<reference evidence="6" key="2">
    <citation type="submission" date="2020-05" db="UniProtKB">
        <authorList>
            <consortium name="EnsemblMetazoa"/>
        </authorList>
    </citation>
    <scope>IDENTIFICATION</scope>
    <source>
        <strain evidence="6">ACHKN1017</strain>
    </source>
</reference>
<dbReference type="InterPro" id="IPR001841">
    <property type="entry name" value="Znf_RING"/>
</dbReference>
<evidence type="ECO:0000259" key="5">
    <source>
        <dbReference type="PROSITE" id="PS50089"/>
    </source>
</evidence>
<keyword evidence="4" id="KW-0175">Coiled coil</keyword>